<feature type="domain" description="Protein HGH1 C-terminal" evidence="4">
    <location>
        <begin position="301"/>
        <end position="354"/>
    </location>
</feature>
<dbReference type="InterPro" id="IPR007206">
    <property type="entry name" value="Protein_HGH1_C"/>
</dbReference>
<feature type="domain" description="Protein HGH1 N-terminal" evidence="3">
    <location>
        <begin position="118"/>
        <end position="296"/>
    </location>
</feature>
<dbReference type="Proteomes" id="UP000440578">
    <property type="component" value="Unassembled WGS sequence"/>
</dbReference>
<dbReference type="InterPro" id="IPR007205">
    <property type="entry name" value="Protein_HGH1_N"/>
</dbReference>
<evidence type="ECO:0000259" key="3">
    <source>
        <dbReference type="Pfam" id="PF04063"/>
    </source>
</evidence>
<evidence type="ECO:0000259" key="4">
    <source>
        <dbReference type="Pfam" id="PF04064"/>
    </source>
</evidence>
<dbReference type="PANTHER" id="PTHR13387">
    <property type="entry name" value="PROTEIN HGH1 HOMOLOG"/>
    <property type="match status" value="1"/>
</dbReference>
<comment type="caution">
    <text evidence="5">The sequence shown here is derived from an EMBL/GenBank/DDBJ whole genome shotgun (WGS) entry which is preliminary data.</text>
</comment>
<dbReference type="AlphaFoldDB" id="A0A6A4WSR4"/>
<protein>
    <recommendedName>
        <fullName evidence="2">Protein HGH1 homolog</fullName>
    </recommendedName>
</protein>
<evidence type="ECO:0000256" key="2">
    <source>
        <dbReference type="ARBA" id="ARBA00014076"/>
    </source>
</evidence>
<comment type="similarity">
    <text evidence="1">Belongs to the HGH1 family.</text>
</comment>
<dbReference type="Pfam" id="PF04063">
    <property type="entry name" value="DUF383"/>
    <property type="match status" value="1"/>
</dbReference>
<dbReference type="Pfam" id="PF04064">
    <property type="entry name" value="DUF384"/>
    <property type="match status" value="1"/>
</dbReference>
<dbReference type="InterPro" id="IPR016024">
    <property type="entry name" value="ARM-type_fold"/>
</dbReference>
<organism evidence="5 6">
    <name type="scientific">Amphibalanus amphitrite</name>
    <name type="common">Striped barnacle</name>
    <name type="synonym">Balanus amphitrite</name>
    <dbReference type="NCBI Taxonomy" id="1232801"/>
    <lineage>
        <taxon>Eukaryota</taxon>
        <taxon>Metazoa</taxon>
        <taxon>Ecdysozoa</taxon>
        <taxon>Arthropoda</taxon>
        <taxon>Crustacea</taxon>
        <taxon>Multicrustacea</taxon>
        <taxon>Cirripedia</taxon>
        <taxon>Thoracica</taxon>
        <taxon>Thoracicalcarea</taxon>
        <taxon>Balanomorpha</taxon>
        <taxon>Balanoidea</taxon>
        <taxon>Balanidae</taxon>
        <taxon>Amphibalaninae</taxon>
        <taxon>Amphibalanus</taxon>
    </lineage>
</organism>
<dbReference type="OrthoDB" id="338814at2759"/>
<evidence type="ECO:0000313" key="6">
    <source>
        <dbReference type="Proteomes" id="UP000440578"/>
    </source>
</evidence>
<dbReference type="EMBL" id="VIIS01000626">
    <property type="protein sequence ID" value="KAF0306844.1"/>
    <property type="molecule type" value="Genomic_DNA"/>
</dbReference>
<proteinExistence type="inferred from homology"/>
<dbReference type="Gene3D" id="1.25.10.10">
    <property type="entry name" value="Leucine-rich Repeat Variant"/>
    <property type="match status" value="1"/>
</dbReference>
<evidence type="ECO:0000313" key="5">
    <source>
        <dbReference type="EMBL" id="KAF0306844.1"/>
    </source>
</evidence>
<dbReference type="InterPro" id="IPR011989">
    <property type="entry name" value="ARM-like"/>
</dbReference>
<evidence type="ECO:0000256" key="1">
    <source>
        <dbReference type="ARBA" id="ARBA00006712"/>
    </source>
</evidence>
<reference evidence="5 6" key="1">
    <citation type="submission" date="2019-07" db="EMBL/GenBank/DDBJ databases">
        <title>Draft genome assembly of a fouling barnacle, Amphibalanus amphitrite (Darwin, 1854): The first reference genome for Thecostraca.</title>
        <authorList>
            <person name="Kim W."/>
        </authorList>
    </citation>
    <scope>NUCLEOTIDE SEQUENCE [LARGE SCALE GENOMIC DNA]</scope>
    <source>
        <strain evidence="5">SNU_AA5</strain>
        <tissue evidence="5">Soma without cirri and trophi</tissue>
    </source>
</reference>
<sequence length="389" mass="42699">MSQQTLRDVARARRGAFTDSDAAISELSQFLKVDTRTDVKAAALQHVLGLTGSEAGRRQLLAAADVLAQLKRLVAEDRSPAGHDASLALLNLSGFAAAGAPLLAAPGPNTAELLLRRAVQTDSRLADACCMVLSNLSRHPAGCAAIWRCLRDGSAEADGAVTVERLVVALCQRDFNTVGCKLDYLGPLLSNLTQLPEARSYMLDRDRVVFQRLLPFTDYQESLVRRTGVIGAIKNCCFETDSHMWLLGPDVDLLPRLLLPLTGPEPYDDEDMEKLPVDLQYMDETKTREADVDIRKMLLEAITQLCATRSARERVRAQGAYLILREYHKWETDEAALELCEELVNILIKTEDEIGVDDLKAVQIPNDVAERLHKESAAAAERPAPADTA</sequence>
<dbReference type="InterPro" id="IPR039717">
    <property type="entry name" value="Hgh1"/>
</dbReference>
<accession>A0A6A4WSR4</accession>
<dbReference type="SUPFAM" id="SSF48371">
    <property type="entry name" value="ARM repeat"/>
    <property type="match status" value="1"/>
</dbReference>
<keyword evidence="6" id="KW-1185">Reference proteome</keyword>
<name>A0A6A4WSR4_AMPAM</name>
<gene>
    <name evidence="5" type="primary">Hgh1_2</name>
    <name evidence="5" type="ORF">FJT64_021741</name>
</gene>
<dbReference type="PANTHER" id="PTHR13387:SF9">
    <property type="entry name" value="PROTEIN HGH1 HOMOLOG"/>
    <property type="match status" value="1"/>
</dbReference>